<dbReference type="Proteomes" id="UP000504636">
    <property type="component" value="Unplaced"/>
</dbReference>
<dbReference type="AlphaFoldDB" id="A0A6A6YS93"/>
<proteinExistence type="predicted"/>
<accession>A0A6A6YS93</accession>
<name>A0A6A6YS93_9PEZI</name>
<dbReference type="GeneID" id="54460566"/>
<evidence type="ECO:0000256" key="1">
    <source>
        <dbReference type="SAM" id="MobiDB-lite"/>
    </source>
</evidence>
<gene>
    <name evidence="2 4" type="ORF">BDZ99DRAFT_461676</name>
</gene>
<feature type="region of interest" description="Disordered" evidence="1">
    <location>
        <begin position="40"/>
        <end position="63"/>
    </location>
</feature>
<dbReference type="RefSeq" id="XP_033578634.1">
    <property type="nucleotide sequence ID" value="XM_033719673.1"/>
</dbReference>
<protein>
    <submittedName>
        <fullName evidence="2 4">Uncharacterized protein</fullName>
    </submittedName>
</protein>
<reference evidence="4" key="2">
    <citation type="submission" date="2020-04" db="EMBL/GenBank/DDBJ databases">
        <authorList>
            <consortium name="NCBI Genome Project"/>
        </authorList>
    </citation>
    <scope>NUCLEOTIDE SEQUENCE</scope>
    <source>
        <strain evidence="4">CBS 304.34</strain>
    </source>
</reference>
<feature type="compositionally biased region" description="Basic and acidic residues" evidence="1">
    <location>
        <begin position="43"/>
        <end position="54"/>
    </location>
</feature>
<evidence type="ECO:0000313" key="2">
    <source>
        <dbReference type="EMBL" id="KAF2811670.1"/>
    </source>
</evidence>
<reference evidence="2 4" key="1">
    <citation type="journal article" date="2020" name="Stud. Mycol.">
        <title>101 Dothideomycetes genomes: a test case for predicting lifestyles and emergence of pathogens.</title>
        <authorList>
            <person name="Haridas S."/>
            <person name="Albert R."/>
            <person name="Binder M."/>
            <person name="Bloem J."/>
            <person name="Labutti K."/>
            <person name="Salamov A."/>
            <person name="Andreopoulos B."/>
            <person name="Baker S."/>
            <person name="Barry K."/>
            <person name="Bills G."/>
            <person name="Bluhm B."/>
            <person name="Cannon C."/>
            <person name="Castanera R."/>
            <person name="Culley D."/>
            <person name="Daum C."/>
            <person name="Ezra D."/>
            <person name="Gonzalez J."/>
            <person name="Henrissat B."/>
            <person name="Kuo A."/>
            <person name="Liang C."/>
            <person name="Lipzen A."/>
            <person name="Lutzoni F."/>
            <person name="Magnuson J."/>
            <person name="Mondo S."/>
            <person name="Nolan M."/>
            <person name="Ohm R."/>
            <person name="Pangilinan J."/>
            <person name="Park H.-J."/>
            <person name="Ramirez L."/>
            <person name="Alfaro M."/>
            <person name="Sun H."/>
            <person name="Tritt A."/>
            <person name="Yoshinaga Y."/>
            <person name="Zwiers L.-H."/>
            <person name="Turgeon B."/>
            <person name="Goodwin S."/>
            <person name="Spatafora J."/>
            <person name="Crous P."/>
            <person name="Grigoriev I."/>
        </authorList>
    </citation>
    <scope>NUCLEOTIDE SEQUENCE</scope>
    <source>
        <strain evidence="2 4">CBS 304.34</strain>
    </source>
</reference>
<organism evidence="2">
    <name type="scientific">Mytilinidion resinicola</name>
    <dbReference type="NCBI Taxonomy" id="574789"/>
    <lineage>
        <taxon>Eukaryota</taxon>
        <taxon>Fungi</taxon>
        <taxon>Dikarya</taxon>
        <taxon>Ascomycota</taxon>
        <taxon>Pezizomycotina</taxon>
        <taxon>Dothideomycetes</taxon>
        <taxon>Pleosporomycetidae</taxon>
        <taxon>Mytilinidiales</taxon>
        <taxon>Mytilinidiaceae</taxon>
        <taxon>Mytilinidion</taxon>
    </lineage>
</organism>
<sequence>MPVPDILKPTAILPMPEPPGSRYCASPCATAVQKHSLSHVRIRPVDRRDQKESLETGLTQKYN</sequence>
<evidence type="ECO:0000313" key="3">
    <source>
        <dbReference type="Proteomes" id="UP000504636"/>
    </source>
</evidence>
<evidence type="ECO:0000313" key="4">
    <source>
        <dbReference type="RefSeq" id="XP_033578634.1"/>
    </source>
</evidence>
<keyword evidence="3" id="KW-1185">Reference proteome</keyword>
<dbReference type="EMBL" id="MU003698">
    <property type="protein sequence ID" value="KAF2811670.1"/>
    <property type="molecule type" value="Genomic_DNA"/>
</dbReference>
<reference evidence="4" key="3">
    <citation type="submission" date="2025-04" db="UniProtKB">
        <authorList>
            <consortium name="RefSeq"/>
        </authorList>
    </citation>
    <scope>IDENTIFICATION</scope>
    <source>
        <strain evidence="4">CBS 304.34</strain>
    </source>
</reference>